<feature type="domain" description="CCHC-type" evidence="2">
    <location>
        <begin position="163"/>
        <end position="179"/>
    </location>
</feature>
<feature type="domain" description="CCHC-type" evidence="2">
    <location>
        <begin position="141"/>
        <end position="159"/>
    </location>
</feature>
<dbReference type="AlphaFoldDB" id="A0AAW0TWA8"/>
<name>A0AAW0TWA8_SCYPA</name>
<evidence type="ECO:0000256" key="1">
    <source>
        <dbReference type="SAM" id="MobiDB-lite"/>
    </source>
</evidence>
<feature type="compositionally biased region" description="Basic and acidic residues" evidence="1">
    <location>
        <begin position="42"/>
        <end position="62"/>
    </location>
</feature>
<gene>
    <name evidence="3" type="ORF">O3P69_017551</name>
</gene>
<sequence length="307" mass="33322">MPKGGKKPTPPPALSEGGSPQSSPPPSPSVPMDVQALLQWMADREEAARAEREEQRREDAARFEALLTRLAPMSLQPSGPLPRPLRAPPGVRAVSQYRKDKKTDHRTKADARPAVPTLQSSCSNCGKQQHGPKGCPATEAVCHGCGKTGHWSHMEKCPAKTVQCNACSRYGHFEKLCKSSNPKSQHSSKPKLQKTKKNSRATIHVVRTQSPLSRVPETSKQEASNVRRVHSTVRVKPTPSPTICIVVTHGERSDTMEMIPDTGADTTVIGPQHLQHLGLTSRNLQPPPSLDYYNADGSKMPAALGSL</sequence>
<feature type="region of interest" description="Disordered" evidence="1">
    <location>
        <begin position="96"/>
        <end position="123"/>
    </location>
</feature>
<protein>
    <recommendedName>
        <fullName evidence="2">CCHC-type domain-containing protein</fullName>
    </recommendedName>
</protein>
<evidence type="ECO:0000313" key="4">
    <source>
        <dbReference type="Proteomes" id="UP001487740"/>
    </source>
</evidence>
<evidence type="ECO:0000259" key="2">
    <source>
        <dbReference type="SMART" id="SM00343"/>
    </source>
</evidence>
<keyword evidence="4" id="KW-1185">Reference proteome</keyword>
<dbReference type="Proteomes" id="UP001487740">
    <property type="component" value="Unassembled WGS sequence"/>
</dbReference>
<dbReference type="GO" id="GO:0003676">
    <property type="term" value="F:nucleic acid binding"/>
    <property type="evidence" value="ECO:0007669"/>
    <property type="project" value="InterPro"/>
</dbReference>
<proteinExistence type="predicted"/>
<feature type="compositionally biased region" description="Basic residues" evidence="1">
    <location>
        <begin position="186"/>
        <end position="199"/>
    </location>
</feature>
<feature type="region of interest" description="Disordered" evidence="1">
    <location>
        <begin position="1"/>
        <end position="63"/>
    </location>
</feature>
<organism evidence="3 4">
    <name type="scientific">Scylla paramamosain</name>
    <name type="common">Mud crab</name>
    <dbReference type="NCBI Taxonomy" id="85552"/>
    <lineage>
        <taxon>Eukaryota</taxon>
        <taxon>Metazoa</taxon>
        <taxon>Ecdysozoa</taxon>
        <taxon>Arthropoda</taxon>
        <taxon>Crustacea</taxon>
        <taxon>Multicrustacea</taxon>
        <taxon>Malacostraca</taxon>
        <taxon>Eumalacostraca</taxon>
        <taxon>Eucarida</taxon>
        <taxon>Decapoda</taxon>
        <taxon>Pleocyemata</taxon>
        <taxon>Brachyura</taxon>
        <taxon>Eubrachyura</taxon>
        <taxon>Portunoidea</taxon>
        <taxon>Portunidae</taxon>
        <taxon>Portuninae</taxon>
        <taxon>Scylla</taxon>
    </lineage>
</organism>
<feature type="compositionally biased region" description="Basic and acidic residues" evidence="1">
    <location>
        <begin position="97"/>
        <end position="111"/>
    </location>
</feature>
<evidence type="ECO:0000313" key="3">
    <source>
        <dbReference type="EMBL" id="KAK8392009.1"/>
    </source>
</evidence>
<feature type="domain" description="CCHC-type" evidence="2">
    <location>
        <begin position="121"/>
        <end position="137"/>
    </location>
</feature>
<dbReference type="SMART" id="SM00343">
    <property type="entry name" value="ZnF_C2HC"/>
    <property type="match status" value="3"/>
</dbReference>
<reference evidence="3 4" key="1">
    <citation type="submission" date="2023-03" db="EMBL/GenBank/DDBJ databases">
        <title>High-quality genome of Scylla paramamosain provides insights in environmental adaptation.</title>
        <authorList>
            <person name="Zhang L."/>
        </authorList>
    </citation>
    <scope>NUCLEOTIDE SEQUENCE [LARGE SCALE GENOMIC DNA]</scope>
    <source>
        <strain evidence="3">LZ_2023a</strain>
        <tissue evidence="3">Muscle</tissue>
    </source>
</reference>
<dbReference type="GO" id="GO:0008270">
    <property type="term" value="F:zinc ion binding"/>
    <property type="evidence" value="ECO:0007669"/>
    <property type="project" value="InterPro"/>
</dbReference>
<dbReference type="InterPro" id="IPR001878">
    <property type="entry name" value="Znf_CCHC"/>
</dbReference>
<accession>A0AAW0TWA8</accession>
<dbReference type="EMBL" id="JARAKH010000023">
    <property type="protein sequence ID" value="KAK8392009.1"/>
    <property type="molecule type" value="Genomic_DNA"/>
</dbReference>
<comment type="caution">
    <text evidence="3">The sequence shown here is derived from an EMBL/GenBank/DDBJ whole genome shotgun (WGS) entry which is preliminary data.</text>
</comment>
<dbReference type="Gene3D" id="4.10.60.10">
    <property type="entry name" value="Zinc finger, CCHC-type"/>
    <property type="match status" value="1"/>
</dbReference>
<feature type="region of interest" description="Disordered" evidence="1">
    <location>
        <begin position="178"/>
        <end position="200"/>
    </location>
</feature>